<evidence type="ECO:0000313" key="2">
    <source>
        <dbReference type="Proteomes" id="UP001152604"/>
    </source>
</evidence>
<gene>
    <name evidence="1" type="ORF">MES4922_390024</name>
</gene>
<proteinExistence type="predicted"/>
<protein>
    <recommendedName>
        <fullName evidence="3">Acyl carrier protein</fullName>
    </recommendedName>
</protein>
<reference evidence="1" key="1">
    <citation type="submission" date="2022-03" db="EMBL/GenBank/DDBJ databases">
        <authorList>
            <person name="Brunel B."/>
        </authorList>
    </citation>
    <scope>NUCLEOTIDE SEQUENCE</scope>
    <source>
        <strain evidence="1">STM4922sample</strain>
    </source>
</reference>
<dbReference type="RefSeq" id="WP_254027078.1">
    <property type="nucleotide sequence ID" value="NZ_CAKXZS010000033.1"/>
</dbReference>
<sequence>MTEELLFTTQDLDSLVALINDFASELDLQYEDSDLHALEPSITNLGNVARVLEQNEYPLPDAYVHILERYRQATASLA</sequence>
<name>A0ABM9E778_9HYPH</name>
<dbReference type="Proteomes" id="UP001152604">
    <property type="component" value="Unassembled WGS sequence"/>
</dbReference>
<evidence type="ECO:0000313" key="1">
    <source>
        <dbReference type="EMBL" id="CAH2404979.1"/>
    </source>
</evidence>
<keyword evidence="2" id="KW-1185">Reference proteome</keyword>
<accession>A0ABM9E778</accession>
<comment type="caution">
    <text evidence="1">The sequence shown here is derived from an EMBL/GenBank/DDBJ whole genome shotgun (WGS) entry which is preliminary data.</text>
</comment>
<dbReference type="EMBL" id="CAKXZS010000033">
    <property type="protein sequence ID" value="CAH2404979.1"/>
    <property type="molecule type" value="Genomic_DNA"/>
</dbReference>
<evidence type="ECO:0008006" key="3">
    <source>
        <dbReference type="Google" id="ProtNLM"/>
    </source>
</evidence>
<organism evidence="1 2">
    <name type="scientific">Mesorhizobium ventifaucium</name>
    <dbReference type="NCBI Taxonomy" id="666020"/>
    <lineage>
        <taxon>Bacteria</taxon>
        <taxon>Pseudomonadati</taxon>
        <taxon>Pseudomonadota</taxon>
        <taxon>Alphaproteobacteria</taxon>
        <taxon>Hyphomicrobiales</taxon>
        <taxon>Phyllobacteriaceae</taxon>
        <taxon>Mesorhizobium</taxon>
    </lineage>
</organism>